<dbReference type="GO" id="GO:0008488">
    <property type="term" value="F:gamma-glutamyl carboxylase activity"/>
    <property type="evidence" value="ECO:0007669"/>
    <property type="project" value="InterPro"/>
</dbReference>
<dbReference type="OrthoDB" id="6335450at2759"/>
<dbReference type="PANTHER" id="PTHR12639">
    <property type="entry name" value="VITAMIN K-DEPENDENT GAMMA-CARBOXYLASE"/>
    <property type="match status" value="1"/>
</dbReference>
<dbReference type="Pfam" id="PF05090">
    <property type="entry name" value="HTTM"/>
    <property type="match status" value="1"/>
</dbReference>
<protein>
    <recommendedName>
        <fullName evidence="1">HTTM domain-containing protein</fullName>
    </recommendedName>
</protein>
<sequence>MKLKGVQDLFFEPVDPAWLSCFRIAFGICMFIHVPFASGLAAVDETWGLEWKCRFPLFDEAILPRPSLEGIILCYTFMWIVSFPDLWVAVNGRPFQHPIQPNLQVLEAHWSPWRRPSWVTELRGDNWIHYPQRPFPTGDKTRNSVFTQPNLYLADKGDFLRLDFLPGGEAELAKGGSVLRYLFRVLQGTIKIKDPSRVSRPPMSAHSTNVIRTKKGSILEVASETAVVSVVKEISAVEIKSRKSERKQKWHWPFVRSLLMIEGALTNALLGGWEDHVGDLEEGAGFVNLSMSWFK</sequence>
<accession>A0A7R8W7K7</accession>
<dbReference type="EMBL" id="OB660271">
    <property type="protein sequence ID" value="CAD7223887.1"/>
    <property type="molecule type" value="Genomic_DNA"/>
</dbReference>
<feature type="domain" description="HTTM" evidence="1">
    <location>
        <begin position="11"/>
        <end position="82"/>
    </location>
</feature>
<evidence type="ECO:0000259" key="1">
    <source>
        <dbReference type="Pfam" id="PF05090"/>
    </source>
</evidence>
<name>A0A7R8W7K7_9CRUS</name>
<dbReference type="GO" id="GO:0019842">
    <property type="term" value="F:vitamin binding"/>
    <property type="evidence" value="ECO:0007669"/>
    <property type="project" value="TreeGrafter"/>
</dbReference>
<dbReference type="AlphaFoldDB" id="A0A7R8W7K7"/>
<dbReference type="PANTHER" id="PTHR12639:SF6">
    <property type="entry name" value="VITAMIN K-DEPENDENT GAMMA-CARBOXYLASE"/>
    <property type="match status" value="1"/>
</dbReference>
<dbReference type="InterPro" id="IPR007782">
    <property type="entry name" value="VKG_COase"/>
</dbReference>
<gene>
    <name evidence="2" type="ORF">CTOB1V02_LOCUS1861</name>
</gene>
<proteinExistence type="predicted"/>
<evidence type="ECO:0000313" key="2">
    <source>
        <dbReference type="EMBL" id="CAD7223887.1"/>
    </source>
</evidence>
<reference evidence="2" key="1">
    <citation type="submission" date="2020-11" db="EMBL/GenBank/DDBJ databases">
        <authorList>
            <person name="Tran Van P."/>
        </authorList>
    </citation>
    <scope>NUCLEOTIDE SEQUENCE</scope>
</reference>
<organism evidence="2">
    <name type="scientific">Cyprideis torosa</name>
    <dbReference type="NCBI Taxonomy" id="163714"/>
    <lineage>
        <taxon>Eukaryota</taxon>
        <taxon>Metazoa</taxon>
        <taxon>Ecdysozoa</taxon>
        <taxon>Arthropoda</taxon>
        <taxon>Crustacea</taxon>
        <taxon>Oligostraca</taxon>
        <taxon>Ostracoda</taxon>
        <taxon>Podocopa</taxon>
        <taxon>Podocopida</taxon>
        <taxon>Cytherocopina</taxon>
        <taxon>Cytheroidea</taxon>
        <taxon>Cytherideidae</taxon>
        <taxon>Cyprideis</taxon>
    </lineage>
</organism>
<dbReference type="InterPro" id="IPR053934">
    <property type="entry name" value="HTTM_dom"/>
</dbReference>